<comment type="similarity">
    <text evidence="1">Belongs to the eukaryotic/archaeal PrmC-related family.</text>
</comment>
<dbReference type="GO" id="GO:0003676">
    <property type="term" value="F:nucleic acid binding"/>
    <property type="evidence" value="ECO:0007669"/>
    <property type="project" value="InterPro"/>
</dbReference>
<evidence type="ECO:0000256" key="3">
    <source>
        <dbReference type="ARBA" id="ARBA00022679"/>
    </source>
</evidence>
<accession>E8RAD8</accession>
<dbReference type="KEGG" id="dmu:Desmu_0029"/>
<dbReference type="Gene3D" id="3.40.50.150">
    <property type="entry name" value="Vaccinia Virus protein VP39"/>
    <property type="match status" value="1"/>
</dbReference>
<dbReference type="STRING" id="765177.Desmu_0029"/>
<keyword evidence="4" id="KW-0949">S-adenosyl-L-methionine</keyword>
<dbReference type="eggNOG" id="arCOG00109">
    <property type="taxonomic scope" value="Archaea"/>
</dbReference>
<evidence type="ECO:0000256" key="1">
    <source>
        <dbReference type="ARBA" id="ARBA00006149"/>
    </source>
</evidence>
<organism evidence="7 8">
    <name type="scientific">Desulfurococcus mucosus (strain ATCC 35584 / DSM 2162 / JCM 9187 / O7/1)</name>
    <dbReference type="NCBI Taxonomy" id="765177"/>
    <lineage>
        <taxon>Archaea</taxon>
        <taxon>Thermoproteota</taxon>
        <taxon>Thermoprotei</taxon>
        <taxon>Desulfurococcales</taxon>
        <taxon>Desulfurococcaceae</taxon>
        <taxon>Desulfurococcus</taxon>
    </lineage>
</organism>
<keyword evidence="8" id="KW-1185">Reference proteome</keyword>
<dbReference type="EMBL" id="CP002363">
    <property type="protein sequence ID" value="ADV64348.1"/>
    <property type="molecule type" value="Genomic_DNA"/>
</dbReference>
<protein>
    <submittedName>
        <fullName evidence="7">Methyltransferase small</fullName>
    </submittedName>
</protein>
<dbReference type="GeneID" id="10152708"/>
<dbReference type="GO" id="GO:0035657">
    <property type="term" value="C:eRF1 methyltransferase complex"/>
    <property type="evidence" value="ECO:0007669"/>
    <property type="project" value="TreeGrafter"/>
</dbReference>
<dbReference type="RefSeq" id="WP_013561570.1">
    <property type="nucleotide sequence ID" value="NC_014961.1"/>
</dbReference>
<keyword evidence="3 7" id="KW-0808">Transferase</keyword>
<feature type="domain" description="Methyltransferase small" evidence="6">
    <location>
        <begin position="22"/>
        <end position="152"/>
    </location>
</feature>
<evidence type="ECO:0000256" key="2">
    <source>
        <dbReference type="ARBA" id="ARBA00022603"/>
    </source>
</evidence>
<feature type="region of interest" description="Disordered" evidence="5">
    <location>
        <begin position="193"/>
        <end position="217"/>
    </location>
</feature>
<gene>
    <name evidence="7" type="ordered locus">Desmu_0029</name>
</gene>
<reference evidence="7 8" key="2">
    <citation type="journal article" date="2011" name="Stand. Genomic Sci.">
        <title>Complete genome sequence of Desulfurococcus mucosus type strain (O7/1).</title>
        <authorList>
            <person name="Wirth R."/>
            <person name="Chertkov O."/>
            <person name="Held B."/>
            <person name="Lapidus A."/>
            <person name="Nolan M."/>
            <person name="Lucas S."/>
            <person name="Hammon N."/>
            <person name="Deshpande S."/>
            <person name="Cheng J.F."/>
            <person name="Tapia R."/>
            <person name="Han C."/>
            <person name="Goodwin L."/>
            <person name="Pitluck S."/>
            <person name="Liolios K."/>
            <person name="Ioanna P."/>
            <person name="Ivanova N."/>
            <person name="Mavromatis K."/>
            <person name="Mikhailova N."/>
            <person name="Pati A."/>
            <person name="Chen A."/>
            <person name="Palaniappan K."/>
            <person name="Land M."/>
            <person name="Hauser L."/>
            <person name="Chang Y.J."/>
            <person name="Jeffries C.D."/>
            <person name="Bilek Y."/>
            <person name="Hader T."/>
            <person name="Rohde M."/>
            <person name="Spring S."/>
            <person name="Sikorski J."/>
            <person name="Goker M."/>
            <person name="Woyke T."/>
            <person name="Bristow J."/>
            <person name="Eisen J.A."/>
            <person name="Markowitz V."/>
            <person name="Hugenholtz P."/>
            <person name="Kyrpides N.C."/>
            <person name="Klenk H.P."/>
        </authorList>
    </citation>
    <scope>NUCLEOTIDE SEQUENCE [LARGE SCALE GENOMIC DNA]</scope>
    <source>
        <strain evidence="8">ATCC 35584 / DSM 2162 / JCM 9187 / O7/1</strain>
    </source>
</reference>
<evidence type="ECO:0000259" key="6">
    <source>
        <dbReference type="Pfam" id="PF05175"/>
    </source>
</evidence>
<dbReference type="GO" id="GO:0032259">
    <property type="term" value="P:methylation"/>
    <property type="evidence" value="ECO:0007669"/>
    <property type="project" value="UniProtKB-KW"/>
</dbReference>
<dbReference type="PROSITE" id="PS00092">
    <property type="entry name" value="N6_MTASE"/>
    <property type="match status" value="1"/>
</dbReference>
<proteinExistence type="inferred from homology"/>
<dbReference type="PANTHER" id="PTHR45875:SF1">
    <property type="entry name" value="METHYLTRANSFERASE N6AMT1"/>
    <property type="match status" value="1"/>
</dbReference>
<dbReference type="HOGENOM" id="CLU_018398_6_2_2"/>
<evidence type="ECO:0000256" key="5">
    <source>
        <dbReference type="SAM" id="MobiDB-lite"/>
    </source>
</evidence>
<dbReference type="CDD" id="cd02440">
    <property type="entry name" value="AdoMet_MTases"/>
    <property type="match status" value="1"/>
</dbReference>
<dbReference type="SUPFAM" id="SSF53335">
    <property type="entry name" value="S-adenosyl-L-methionine-dependent methyltransferases"/>
    <property type="match status" value="1"/>
</dbReference>
<dbReference type="InterPro" id="IPR052190">
    <property type="entry name" value="Euk-Arch_PrmC-MTase"/>
</dbReference>
<evidence type="ECO:0000256" key="4">
    <source>
        <dbReference type="ARBA" id="ARBA00022691"/>
    </source>
</evidence>
<name>E8RAD8_DESM0</name>
<dbReference type="GO" id="GO:0008276">
    <property type="term" value="F:protein methyltransferase activity"/>
    <property type="evidence" value="ECO:0007669"/>
    <property type="project" value="TreeGrafter"/>
</dbReference>
<evidence type="ECO:0000313" key="8">
    <source>
        <dbReference type="Proteomes" id="UP000001068"/>
    </source>
</evidence>
<dbReference type="AlphaFoldDB" id="E8RAD8"/>
<reference evidence="8" key="1">
    <citation type="submission" date="2010-11" db="EMBL/GenBank/DDBJ databases">
        <title>The complete genome of Desulfurococcus mucosus DSM 2162.</title>
        <authorList>
            <consortium name="US DOE Joint Genome Institute (JGI-PGF)"/>
            <person name="Lucas S."/>
            <person name="Copeland A."/>
            <person name="Lapidus A."/>
            <person name="Bruce D."/>
            <person name="Goodwin L."/>
            <person name="Pitluck S."/>
            <person name="Kyrpides N."/>
            <person name="Mavromatis K."/>
            <person name="Pagani I."/>
            <person name="Ivanova N."/>
            <person name="Ovchinnikova G."/>
            <person name="Chertkov O."/>
            <person name="Held B."/>
            <person name="Brettin T."/>
            <person name="Detter J.C."/>
            <person name="Tapia R."/>
            <person name="Han C."/>
            <person name="Land M."/>
            <person name="Hauser L."/>
            <person name="Markowitz V."/>
            <person name="Cheng J.-F."/>
            <person name="Hugenholtz P."/>
            <person name="Woyke T."/>
            <person name="Wu D."/>
            <person name="Wirth R."/>
            <person name="Bilek Y."/>
            <person name="Hader T."/>
            <person name="Klenk H.-P."/>
            <person name="Eisen J.A."/>
        </authorList>
    </citation>
    <scope>NUCLEOTIDE SEQUENCE [LARGE SCALE GENOMIC DNA]</scope>
    <source>
        <strain evidence="8">ATCC 35584 / DSM 2162 / JCM 9187 / O7/1</strain>
    </source>
</reference>
<dbReference type="Pfam" id="PF05175">
    <property type="entry name" value="MTS"/>
    <property type="match status" value="1"/>
</dbReference>
<dbReference type="InterPro" id="IPR002052">
    <property type="entry name" value="DNA_methylase_N6_adenine_CS"/>
</dbReference>
<sequence>MKLVFVGDVYRPSDDTWLALKLLDSLKPKAGLCVDLGCGSGILGLYGLIKGYCERTVFVDIDEDALATTLRNIPLNNAQARSIVVSSDNAVLHGAADLVLANPPYLPAAEGKVLDAATEGGVHGYEAVLHFINVAHEVLRPGGLLILVYSSLSNQLVVEEHLSRKGFTMVAFTSKNMFYETLYVAGVVKARDTGSASGDRGGSEPGSHSEDMRELRG</sequence>
<dbReference type="Proteomes" id="UP000001068">
    <property type="component" value="Chromosome"/>
</dbReference>
<dbReference type="InterPro" id="IPR029063">
    <property type="entry name" value="SAM-dependent_MTases_sf"/>
</dbReference>
<evidence type="ECO:0000313" key="7">
    <source>
        <dbReference type="EMBL" id="ADV64348.1"/>
    </source>
</evidence>
<dbReference type="InterPro" id="IPR007848">
    <property type="entry name" value="Small_mtfrase_dom"/>
</dbReference>
<feature type="compositionally biased region" description="Basic and acidic residues" evidence="5">
    <location>
        <begin position="207"/>
        <end position="217"/>
    </location>
</feature>
<dbReference type="GO" id="GO:0008757">
    <property type="term" value="F:S-adenosylmethionine-dependent methyltransferase activity"/>
    <property type="evidence" value="ECO:0007669"/>
    <property type="project" value="TreeGrafter"/>
</dbReference>
<keyword evidence="2 7" id="KW-0489">Methyltransferase</keyword>
<dbReference type="PANTHER" id="PTHR45875">
    <property type="entry name" value="METHYLTRANSFERASE N6AMT1"/>
    <property type="match status" value="1"/>
</dbReference>